<accession>A0A512D667</accession>
<dbReference type="GO" id="GO:0015087">
    <property type="term" value="F:cobalt ion transmembrane transporter activity"/>
    <property type="evidence" value="ECO:0007669"/>
    <property type="project" value="UniProtKB-UniRule"/>
</dbReference>
<reference evidence="13 14" key="1">
    <citation type="submission" date="2019-07" db="EMBL/GenBank/DDBJ databases">
        <title>Whole genome shotgun sequence of Terrabacter aerolatus NBRC 106305.</title>
        <authorList>
            <person name="Hosoyama A."/>
            <person name="Uohara A."/>
            <person name="Ohji S."/>
            <person name="Ichikawa N."/>
        </authorList>
    </citation>
    <scope>NUCLEOTIDE SEQUENCE [LARGE SCALE GENOMIC DNA]</scope>
    <source>
        <strain evidence="13 14">NBRC 106305</strain>
    </source>
</reference>
<evidence type="ECO:0000256" key="10">
    <source>
        <dbReference type="ARBA" id="ARBA00034269"/>
    </source>
</evidence>
<keyword evidence="8 12" id="KW-0406">Ion transport</keyword>
<dbReference type="EMBL" id="BJYX01000031">
    <property type="protein sequence ID" value="GEO31965.1"/>
    <property type="molecule type" value="Genomic_DNA"/>
</dbReference>
<dbReference type="InterPro" id="IPR045861">
    <property type="entry name" value="CorA_cytoplasmic_dom"/>
</dbReference>
<feature type="transmembrane region" description="Helical" evidence="12">
    <location>
        <begin position="269"/>
        <end position="288"/>
    </location>
</feature>
<dbReference type="AlphaFoldDB" id="A0A512D667"/>
<proteinExistence type="inferred from homology"/>
<keyword evidence="4 12" id="KW-1003">Cell membrane</keyword>
<dbReference type="Pfam" id="PF01544">
    <property type="entry name" value="CorA"/>
    <property type="match status" value="1"/>
</dbReference>
<feature type="transmembrane region" description="Helical" evidence="12">
    <location>
        <begin position="308"/>
        <end position="329"/>
    </location>
</feature>
<evidence type="ECO:0000256" key="11">
    <source>
        <dbReference type="ARBA" id="ARBA00045497"/>
    </source>
</evidence>
<dbReference type="CDD" id="cd12830">
    <property type="entry name" value="MtCorA-like"/>
    <property type="match status" value="1"/>
</dbReference>
<dbReference type="GO" id="GO:0015095">
    <property type="term" value="F:magnesium ion transmembrane transporter activity"/>
    <property type="evidence" value="ECO:0007669"/>
    <property type="project" value="UniProtKB-UniRule"/>
</dbReference>
<name>A0A512D667_9MICO</name>
<evidence type="ECO:0000256" key="4">
    <source>
        <dbReference type="ARBA" id="ARBA00022475"/>
    </source>
</evidence>
<dbReference type="SUPFAM" id="SSF144083">
    <property type="entry name" value="Magnesium transport protein CorA, transmembrane region"/>
    <property type="match status" value="1"/>
</dbReference>
<evidence type="ECO:0000256" key="3">
    <source>
        <dbReference type="ARBA" id="ARBA00022448"/>
    </source>
</evidence>
<evidence type="ECO:0000313" key="13">
    <source>
        <dbReference type="EMBL" id="GEO31965.1"/>
    </source>
</evidence>
<evidence type="ECO:0000256" key="2">
    <source>
        <dbReference type="ARBA" id="ARBA00009765"/>
    </source>
</evidence>
<keyword evidence="9 12" id="KW-0472">Membrane</keyword>
<dbReference type="FunFam" id="1.20.58.340:FF:000004">
    <property type="entry name" value="Magnesium transport protein CorA"/>
    <property type="match status" value="1"/>
</dbReference>
<evidence type="ECO:0000256" key="6">
    <source>
        <dbReference type="ARBA" id="ARBA00022842"/>
    </source>
</evidence>
<comment type="similarity">
    <text evidence="2 12">Belongs to the CorA metal ion transporter (MIT) (TC 1.A.35) family.</text>
</comment>
<protein>
    <recommendedName>
        <fullName evidence="12">Magnesium transport protein CorA</fullName>
    </recommendedName>
</protein>
<comment type="catalytic activity">
    <reaction evidence="10">
        <text>Mg(2+)(in) = Mg(2+)(out)</text>
        <dbReference type="Rhea" id="RHEA:29827"/>
        <dbReference type="ChEBI" id="CHEBI:18420"/>
    </reaction>
</comment>
<keyword evidence="7 12" id="KW-1133">Transmembrane helix</keyword>
<dbReference type="PANTHER" id="PTHR46494">
    <property type="entry name" value="CORA FAMILY METAL ION TRANSPORTER (EUROFUNG)"/>
    <property type="match status" value="1"/>
</dbReference>
<sequence>MGVIVDKAIYRNGRRQGCGDLSDELDVLRLSQDGFLWIGLKDPTDEEFELVNEELHLHPLAVEDAVNGHQRAKIEKYESSVFVVLKTLRYIESTSDIETGEVMLFIGDRFVVTVRHGEGNPLAGVRQRLETEPERLEHGSMTVLHAVMDSVVDNYLVVDREVRKDLEAIEEQVLGSEVGGEANTIYRLKREVLEFRRASQPLADTLTQFMERARGQALSEEMLPFFRDVADHLRLVNDHVESYDRLLTDVLSAHLASVSVKQNEDMRRISAWVAIAAVPTMIAGIYGMNFQSIPELTVSMHVGGREIYYGYFIALGVMAAACLGLFRAFKRSGWL</sequence>
<dbReference type="PANTHER" id="PTHR46494:SF1">
    <property type="entry name" value="CORA FAMILY METAL ION TRANSPORTER (EUROFUNG)"/>
    <property type="match status" value="1"/>
</dbReference>
<dbReference type="Proteomes" id="UP000321534">
    <property type="component" value="Unassembled WGS sequence"/>
</dbReference>
<dbReference type="GO" id="GO:0005886">
    <property type="term" value="C:plasma membrane"/>
    <property type="evidence" value="ECO:0007669"/>
    <property type="project" value="UniProtKB-SubCell"/>
</dbReference>
<evidence type="ECO:0000256" key="12">
    <source>
        <dbReference type="RuleBase" id="RU362010"/>
    </source>
</evidence>
<keyword evidence="5 12" id="KW-0812">Transmembrane</keyword>
<evidence type="ECO:0000256" key="8">
    <source>
        <dbReference type="ARBA" id="ARBA00023065"/>
    </source>
</evidence>
<dbReference type="InterPro" id="IPR004488">
    <property type="entry name" value="Mg/Co-transport_prot_CorA"/>
</dbReference>
<dbReference type="InterPro" id="IPR045863">
    <property type="entry name" value="CorA_TM1_TM2"/>
</dbReference>
<evidence type="ECO:0000256" key="1">
    <source>
        <dbReference type="ARBA" id="ARBA00004651"/>
    </source>
</evidence>
<keyword evidence="14" id="KW-1185">Reference proteome</keyword>
<gene>
    <name evidence="12 13" type="primary">corA</name>
    <name evidence="13" type="ORF">TAE01_37750</name>
</gene>
<dbReference type="NCBIfam" id="TIGR00383">
    <property type="entry name" value="corA"/>
    <property type="match status" value="1"/>
</dbReference>
<evidence type="ECO:0000256" key="7">
    <source>
        <dbReference type="ARBA" id="ARBA00022989"/>
    </source>
</evidence>
<keyword evidence="3 12" id="KW-0813">Transport</keyword>
<organism evidence="13 14">
    <name type="scientific">Terrabacter aerolatus</name>
    <dbReference type="NCBI Taxonomy" id="422442"/>
    <lineage>
        <taxon>Bacteria</taxon>
        <taxon>Bacillati</taxon>
        <taxon>Actinomycetota</taxon>
        <taxon>Actinomycetes</taxon>
        <taxon>Micrococcales</taxon>
        <taxon>Intrasporangiaceae</taxon>
        <taxon>Terrabacter</taxon>
    </lineage>
</organism>
<dbReference type="InterPro" id="IPR002523">
    <property type="entry name" value="MgTranspt_CorA/ZnTranspt_ZntB"/>
</dbReference>
<evidence type="ECO:0000256" key="9">
    <source>
        <dbReference type="ARBA" id="ARBA00023136"/>
    </source>
</evidence>
<dbReference type="Gene3D" id="3.30.460.20">
    <property type="entry name" value="CorA soluble domain-like"/>
    <property type="match status" value="1"/>
</dbReference>
<dbReference type="GO" id="GO:0000287">
    <property type="term" value="F:magnesium ion binding"/>
    <property type="evidence" value="ECO:0007669"/>
    <property type="project" value="TreeGrafter"/>
</dbReference>
<dbReference type="Gene3D" id="1.20.58.340">
    <property type="entry name" value="Magnesium transport protein CorA, transmembrane region"/>
    <property type="match status" value="2"/>
</dbReference>
<dbReference type="GO" id="GO:0050897">
    <property type="term" value="F:cobalt ion binding"/>
    <property type="evidence" value="ECO:0007669"/>
    <property type="project" value="TreeGrafter"/>
</dbReference>
<keyword evidence="6 12" id="KW-0460">Magnesium</keyword>
<comment type="function">
    <text evidence="11">Mediates influx of magnesium ions. Alternates between open and closed states. Activated by low cytoplasmic Mg(2+) levels. Inactive when cytoplasmic Mg(2+) levels are high.</text>
</comment>
<comment type="caution">
    <text evidence="13">The sequence shown here is derived from an EMBL/GenBank/DDBJ whole genome shotgun (WGS) entry which is preliminary data.</text>
</comment>
<evidence type="ECO:0000256" key="5">
    <source>
        <dbReference type="ARBA" id="ARBA00022692"/>
    </source>
</evidence>
<comment type="subcellular location">
    <subcellularLocation>
        <location evidence="1">Cell membrane</location>
        <topology evidence="1">Multi-pass membrane protein</topology>
    </subcellularLocation>
    <subcellularLocation>
        <location evidence="12">Membrane</location>
        <topology evidence="12">Multi-pass membrane protein</topology>
    </subcellularLocation>
</comment>
<dbReference type="SUPFAM" id="SSF143865">
    <property type="entry name" value="CorA soluble domain-like"/>
    <property type="match status" value="1"/>
</dbReference>
<evidence type="ECO:0000313" key="14">
    <source>
        <dbReference type="Proteomes" id="UP000321534"/>
    </source>
</evidence>